<evidence type="ECO:0000259" key="1">
    <source>
        <dbReference type="Pfam" id="PF13313"/>
    </source>
</evidence>
<keyword evidence="3" id="KW-1185">Reference proteome</keyword>
<protein>
    <submittedName>
        <fullName evidence="2">Uncharacterized protein DUF4082</fullName>
    </submittedName>
</protein>
<proteinExistence type="predicted"/>
<dbReference type="RefSeq" id="WP_245414410.1">
    <property type="nucleotide sequence ID" value="NZ_PZZZ01000006.1"/>
</dbReference>
<organism evidence="2 3">
    <name type="scientific">Mycoplana dimorpha</name>
    <dbReference type="NCBI Taxonomy" id="28320"/>
    <lineage>
        <taxon>Bacteria</taxon>
        <taxon>Pseudomonadati</taxon>
        <taxon>Pseudomonadota</taxon>
        <taxon>Alphaproteobacteria</taxon>
        <taxon>Hyphomicrobiales</taxon>
        <taxon>Rhizobiaceae</taxon>
        <taxon>Mycoplana</taxon>
    </lineage>
</organism>
<feature type="domain" description="DUF4082" evidence="1">
    <location>
        <begin position="2"/>
        <end position="102"/>
    </location>
</feature>
<dbReference type="EMBL" id="PZZZ01000006">
    <property type="protein sequence ID" value="PTM93459.1"/>
    <property type="molecule type" value="Genomic_DNA"/>
</dbReference>
<gene>
    <name evidence="2" type="ORF">C7449_106144</name>
</gene>
<comment type="caution">
    <text evidence="2">The sequence shown here is derived from an EMBL/GenBank/DDBJ whole genome shotgun (WGS) entry which is preliminary data.</text>
</comment>
<feature type="non-terminal residue" evidence="2">
    <location>
        <position position="1"/>
    </location>
</feature>
<dbReference type="Proteomes" id="UP000241247">
    <property type="component" value="Unassembled WGS sequence"/>
</dbReference>
<dbReference type="AlphaFoldDB" id="A0A2T5B3A7"/>
<dbReference type="Pfam" id="PF13313">
    <property type="entry name" value="DUF4082"/>
    <property type="match status" value="1"/>
</dbReference>
<dbReference type="InterPro" id="IPR025141">
    <property type="entry name" value="DUF4082"/>
</dbReference>
<reference evidence="2 3" key="1">
    <citation type="submission" date="2018-04" db="EMBL/GenBank/DDBJ databases">
        <title>Genomic Encyclopedia of Type Strains, Phase IV (KMG-IV): sequencing the most valuable type-strain genomes for metagenomic binning, comparative biology and taxonomic classification.</title>
        <authorList>
            <person name="Goeker M."/>
        </authorList>
    </citation>
    <scope>NUCLEOTIDE SEQUENCE [LARGE SCALE GENOMIC DNA]</scope>
    <source>
        <strain evidence="2 3">DSM 7138</strain>
    </source>
</reference>
<evidence type="ECO:0000313" key="2">
    <source>
        <dbReference type="EMBL" id="PTM93459.1"/>
    </source>
</evidence>
<accession>A0A2T5B3A7</accession>
<name>A0A2T5B3A7_MYCDI</name>
<sequence>DLWTATGTKLSTATFTNTSATGWQTVALPNPVTIAANTTYIASYHSTGNYVATDGYFSSPVTNGPLTAPSNAGAGGNGVYAYGGSATTGVFPNATFDSANYWADVVFKPQLAA</sequence>
<evidence type="ECO:0000313" key="3">
    <source>
        <dbReference type="Proteomes" id="UP000241247"/>
    </source>
</evidence>